<dbReference type="OrthoDB" id="711230at2"/>
<dbReference type="Proteomes" id="UP000250831">
    <property type="component" value="Unassembled WGS sequence"/>
</dbReference>
<protein>
    <recommendedName>
        <fullName evidence="3">Cyclic nucleotide-binding domain-containing protein</fullName>
    </recommendedName>
</protein>
<comment type="caution">
    <text evidence="1">The sequence shown here is derived from an EMBL/GenBank/DDBJ whole genome shotgun (WGS) entry which is preliminary data.</text>
</comment>
<reference evidence="1 2" key="1">
    <citation type="submission" date="2018-04" db="EMBL/GenBank/DDBJ databases">
        <title>Sphingobacterium sp. M46 Genome.</title>
        <authorList>
            <person name="Cheng J."/>
            <person name="Li Y."/>
        </authorList>
    </citation>
    <scope>NUCLEOTIDE SEQUENCE [LARGE SCALE GENOMIC DNA]</scope>
    <source>
        <strain evidence="1 2">M46</strain>
    </source>
</reference>
<dbReference type="Gene3D" id="2.60.120.10">
    <property type="entry name" value="Jelly Rolls"/>
    <property type="match status" value="1"/>
</dbReference>
<dbReference type="InterPro" id="IPR014710">
    <property type="entry name" value="RmlC-like_jellyroll"/>
</dbReference>
<organism evidence="1 2">
    <name type="scientific">Sphingobacterium athyrii</name>
    <dbReference type="NCBI Taxonomy" id="2152717"/>
    <lineage>
        <taxon>Bacteria</taxon>
        <taxon>Pseudomonadati</taxon>
        <taxon>Bacteroidota</taxon>
        <taxon>Sphingobacteriia</taxon>
        <taxon>Sphingobacteriales</taxon>
        <taxon>Sphingobacteriaceae</taxon>
        <taxon>Sphingobacterium</taxon>
    </lineage>
</organism>
<evidence type="ECO:0008006" key="3">
    <source>
        <dbReference type="Google" id="ProtNLM"/>
    </source>
</evidence>
<sequence length="184" mass="21267">MENSIYNKQLYAILEKVSPVEPALWEELKAMVKVTAVKKRRYISGEEFDLHIVLSGMIIHRLDGNHSEGGQVQDFISSGQCFHHLEKRERSSFEADEDSVVVLIRNKKVMKLMVKYPKFTAHLQHFYAEALLRRTYRGTLIGLIAQDRKARFKKNYPAAYLKCSINDKSSFLGMTASYYSKIDI</sequence>
<dbReference type="InterPro" id="IPR018490">
    <property type="entry name" value="cNMP-bd_dom_sf"/>
</dbReference>
<dbReference type="EMBL" id="QCXX01000002">
    <property type="protein sequence ID" value="PUV25170.1"/>
    <property type="molecule type" value="Genomic_DNA"/>
</dbReference>
<keyword evidence="2" id="KW-1185">Reference proteome</keyword>
<proteinExistence type="predicted"/>
<evidence type="ECO:0000313" key="2">
    <source>
        <dbReference type="Proteomes" id="UP000250831"/>
    </source>
</evidence>
<accession>A0A363NWP6</accession>
<dbReference type="RefSeq" id="WP_108633503.1">
    <property type="nucleotide sequence ID" value="NZ_QCXX01000002.1"/>
</dbReference>
<dbReference type="SUPFAM" id="SSF51206">
    <property type="entry name" value="cAMP-binding domain-like"/>
    <property type="match status" value="1"/>
</dbReference>
<evidence type="ECO:0000313" key="1">
    <source>
        <dbReference type="EMBL" id="PUV25170.1"/>
    </source>
</evidence>
<name>A0A363NWP6_9SPHI</name>
<dbReference type="AlphaFoldDB" id="A0A363NWP6"/>
<gene>
    <name evidence="1" type="ORF">DCO56_09535</name>
</gene>